<evidence type="ECO:0000313" key="2">
    <source>
        <dbReference type="Proteomes" id="UP000005025"/>
    </source>
</evidence>
<organism evidence="1 2">
    <name type="scientific">Lentilactobacillus kisonensis F0435</name>
    <dbReference type="NCBI Taxonomy" id="797516"/>
    <lineage>
        <taxon>Bacteria</taxon>
        <taxon>Bacillati</taxon>
        <taxon>Bacillota</taxon>
        <taxon>Bacilli</taxon>
        <taxon>Lactobacillales</taxon>
        <taxon>Lactobacillaceae</taxon>
        <taxon>Lentilactobacillus</taxon>
    </lineage>
</organism>
<sequence length="45" mass="5254">MIRTAAQSNNLRVSTFEKNSKPGNFFQRRLTLRSLTAWIRSLKTN</sequence>
<proteinExistence type="predicted"/>
<dbReference type="STRING" id="797516.HMPREF9104_01324"/>
<protein>
    <submittedName>
        <fullName evidence="1">Uncharacterized protein</fullName>
    </submittedName>
</protein>
<evidence type="ECO:0000313" key="1">
    <source>
        <dbReference type="EMBL" id="EHO51773.1"/>
    </source>
</evidence>
<accession>H1LFE8</accession>
<reference evidence="1 2" key="1">
    <citation type="submission" date="2011-09" db="EMBL/GenBank/DDBJ databases">
        <authorList>
            <person name="Weinstock G."/>
            <person name="Sodergren E."/>
            <person name="Clifton S."/>
            <person name="Fulton L."/>
            <person name="Fulton B."/>
            <person name="Courtney L."/>
            <person name="Fronick C."/>
            <person name="Harrison M."/>
            <person name="Strong C."/>
            <person name="Farmer C."/>
            <person name="Delahaunty K."/>
            <person name="Markovic C."/>
            <person name="Hall O."/>
            <person name="Minx P."/>
            <person name="Tomlinson C."/>
            <person name="Mitreva M."/>
            <person name="Hou S."/>
            <person name="Chen J."/>
            <person name="Wollam A."/>
            <person name="Pepin K.H."/>
            <person name="Johnson M."/>
            <person name="Bhonagiri V."/>
            <person name="Zhang X."/>
            <person name="Suruliraj S."/>
            <person name="Warren W."/>
            <person name="Chinwalla A."/>
            <person name="Mardis E.R."/>
            <person name="Wilson R.K."/>
        </authorList>
    </citation>
    <scope>NUCLEOTIDE SEQUENCE [LARGE SCALE GENOMIC DNA]</scope>
    <source>
        <strain evidence="1 2">F0435</strain>
    </source>
</reference>
<dbReference type="HOGENOM" id="CLU_212360_0_0_9"/>
<gene>
    <name evidence="1" type="ORF">HMPREF9104_01324</name>
</gene>
<dbReference type="EMBL" id="AGRJ01000129">
    <property type="protein sequence ID" value="EHO51773.1"/>
    <property type="molecule type" value="Genomic_DNA"/>
</dbReference>
<dbReference type="AlphaFoldDB" id="H1LFE8"/>
<comment type="caution">
    <text evidence="1">The sequence shown here is derived from an EMBL/GenBank/DDBJ whole genome shotgun (WGS) entry which is preliminary data.</text>
</comment>
<name>H1LFE8_9LACO</name>
<dbReference type="Proteomes" id="UP000005025">
    <property type="component" value="Unassembled WGS sequence"/>
</dbReference>